<dbReference type="SUPFAM" id="SSF50814">
    <property type="entry name" value="Lipocalins"/>
    <property type="match status" value="1"/>
</dbReference>
<dbReference type="PIRSF" id="PIRSF036899">
    <property type="entry name" value="AGP"/>
    <property type="match status" value="1"/>
</dbReference>
<evidence type="ECO:0000256" key="5">
    <source>
        <dbReference type="ARBA" id="ARBA00022525"/>
    </source>
</evidence>
<dbReference type="Gene3D" id="2.40.128.20">
    <property type="match status" value="1"/>
</dbReference>
<evidence type="ECO:0000256" key="12">
    <source>
        <dbReference type="PIRSR" id="PIRSR036899-51"/>
    </source>
</evidence>
<feature type="chain" id="PRO_5034838181" description="Alpha-1-acid glycoprotein" evidence="13">
    <location>
        <begin position="19"/>
        <end position="207"/>
    </location>
</feature>
<dbReference type="FunFam" id="2.40.128.20:FF:000012">
    <property type="entry name" value="Alpha-1-acid glycoprotein 2"/>
    <property type="match status" value="1"/>
</dbReference>
<keyword evidence="6 13" id="KW-0732">Signal</keyword>
<dbReference type="CDD" id="cd19451">
    <property type="entry name" value="lipocalin_AGP-like"/>
    <property type="match status" value="1"/>
</dbReference>
<keyword evidence="5 10" id="KW-0964">Secreted</keyword>
<dbReference type="PANTHER" id="PTHR11967:SF2">
    <property type="entry name" value="ALPHA-1-ACID GLYCOPROTEIN 1"/>
    <property type="match status" value="1"/>
</dbReference>
<keyword evidence="7 11" id="KW-1015">Disulfide bond</keyword>
<feature type="disulfide bond" evidence="11">
    <location>
        <begin position="91"/>
        <end position="184"/>
    </location>
</feature>
<dbReference type="InterPro" id="IPR012674">
    <property type="entry name" value="Calycin"/>
</dbReference>
<dbReference type="Proteomes" id="UP000694415">
    <property type="component" value="Unplaced"/>
</dbReference>
<name>A0A8C6IKV9_MUSSI</name>
<keyword evidence="12" id="KW-0873">Pyrrolidone carboxylic acid</keyword>
<evidence type="ECO:0000313" key="16">
    <source>
        <dbReference type="Proteomes" id="UP000694415"/>
    </source>
</evidence>
<evidence type="ECO:0000256" key="2">
    <source>
        <dbReference type="ARBA" id="ARBA00006889"/>
    </source>
</evidence>
<dbReference type="GeneTree" id="ENSGT00390000012130"/>
<evidence type="ECO:0000256" key="13">
    <source>
        <dbReference type="SAM" id="SignalP"/>
    </source>
</evidence>
<feature type="modified residue" description="Pyrrolidone carboxylic acid" evidence="12">
    <location>
        <position position="19"/>
    </location>
</feature>
<sequence length="207" mass="23738">MALHMILVMLSLLPLLEAQNPEHVNITIGEPITNETLSWLSDKWFFIGAAVLNPDYRQEIQKTQMVFFNLTPNLINDTMELQEYHTIDDHCVYNSTHLGIQRENGTLSKYVGGVKIFADLIVLKKHGAFMLAFDLKDEKKRGLSLNAKRPDITPELREVFQKAVTHVGMDESEIIFVDWKKDRCGQQEKKQLELGKETKKDPEEGQA</sequence>
<accession>A0A8C6IKV9</accession>
<dbReference type="GO" id="GO:0006953">
    <property type="term" value="P:acute-phase response"/>
    <property type="evidence" value="ECO:0007669"/>
    <property type="project" value="UniProtKB-KW"/>
</dbReference>
<dbReference type="Pfam" id="PF00061">
    <property type="entry name" value="Lipocalin"/>
    <property type="match status" value="1"/>
</dbReference>
<dbReference type="GO" id="GO:0005615">
    <property type="term" value="C:extracellular space"/>
    <property type="evidence" value="ECO:0007669"/>
    <property type="project" value="InterPro"/>
</dbReference>
<dbReference type="PRINTS" id="PR00708">
    <property type="entry name" value="A1AGLPROTEIN"/>
</dbReference>
<comment type="subcellular location">
    <subcellularLocation>
        <location evidence="1 10">Secreted</location>
    </subcellularLocation>
</comment>
<keyword evidence="16" id="KW-1185">Reference proteome</keyword>
<reference evidence="15" key="1">
    <citation type="submission" date="2025-08" db="UniProtKB">
        <authorList>
            <consortium name="Ensembl"/>
        </authorList>
    </citation>
    <scope>IDENTIFICATION</scope>
</reference>
<dbReference type="PANTHER" id="PTHR11967">
    <property type="entry name" value="ALPHA-1-ACID GLYCOPROTEIN"/>
    <property type="match status" value="1"/>
</dbReference>
<comment type="function">
    <text evidence="9">Functions as a transport protein in the blood stream. Binds various ligands in the interior of its beta-barrel domain. Appears to function in modulating the activity of the immune system during the acute-phase reaction.</text>
</comment>
<dbReference type="GO" id="GO:0002682">
    <property type="term" value="P:regulation of immune system process"/>
    <property type="evidence" value="ECO:0007669"/>
    <property type="project" value="InterPro"/>
</dbReference>
<proteinExistence type="inferred from homology"/>
<feature type="domain" description="Lipocalin/cytosolic fatty-acid binding" evidence="14">
    <location>
        <begin position="42"/>
        <end position="180"/>
    </location>
</feature>
<comment type="function">
    <text evidence="10">Functions as transport protein in the blood stream.</text>
</comment>
<keyword evidence="3 10" id="KW-0813">Transport</keyword>
<dbReference type="Ensembl" id="ENSMSIT00000048016.1">
    <property type="protein sequence ID" value="ENSMSIP00000038058.1"/>
    <property type="gene ID" value="ENSMSIG00000031706.1"/>
</dbReference>
<evidence type="ECO:0000256" key="3">
    <source>
        <dbReference type="ARBA" id="ARBA00022448"/>
    </source>
</evidence>
<evidence type="ECO:0000256" key="4">
    <source>
        <dbReference type="ARBA" id="ARBA00022486"/>
    </source>
</evidence>
<evidence type="ECO:0000256" key="1">
    <source>
        <dbReference type="ARBA" id="ARBA00004613"/>
    </source>
</evidence>
<dbReference type="InterPro" id="IPR000566">
    <property type="entry name" value="Lipocln_cytosolic_FA-bd_dom"/>
</dbReference>
<reference evidence="15" key="2">
    <citation type="submission" date="2025-09" db="UniProtKB">
        <authorList>
            <consortium name="Ensembl"/>
        </authorList>
    </citation>
    <scope>IDENTIFICATION</scope>
</reference>
<evidence type="ECO:0000256" key="10">
    <source>
        <dbReference type="PIRNR" id="PIRNR036899"/>
    </source>
</evidence>
<evidence type="ECO:0000259" key="14">
    <source>
        <dbReference type="Pfam" id="PF00061"/>
    </source>
</evidence>
<evidence type="ECO:0000256" key="6">
    <source>
        <dbReference type="ARBA" id="ARBA00022729"/>
    </source>
</evidence>
<comment type="similarity">
    <text evidence="2 10">Belongs to the calycin superfamily. Lipocalin family.</text>
</comment>
<keyword evidence="8 12" id="KW-0325">Glycoprotein</keyword>
<evidence type="ECO:0000256" key="9">
    <source>
        <dbReference type="ARBA" id="ARBA00046193"/>
    </source>
</evidence>
<evidence type="ECO:0000256" key="8">
    <source>
        <dbReference type="ARBA" id="ARBA00023180"/>
    </source>
</evidence>
<feature type="signal peptide" evidence="13">
    <location>
        <begin position="1"/>
        <end position="18"/>
    </location>
</feature>
<keyword evidence="4" id="KW-0011">Acute phase</keyword>
<evidence type="ECO:0000313" key="15">
    <source>
        <dbReference type="Ensembl" id="ENSMSIP00000038058.1"/>
    </source>
</evidence>
<dbReference type="AlphaFoldDB" id="A0A8C6IKV9"/>
<evidence type="ECO:0000256" key="11">
    <source>
        <dbReference type="PIRSR" id="PIRSR036899-50"/>
    </source>
</evidence>
<organism evidence="15 16">
    <name type="scientific">Mus spicilegus</name>
    <name type="common">Mound-building mouse</name>
    <dbReference type="NCBI Taxonomy" id="10103"/>
    <lineage>
        <taxon>Eukaryota</taxon>
        <taxon>Metazoa</taxon>
        <taxon>Chordata</taxon>
        <taxon>Craniata</taxon>
        <taxon>Vertebrata</taxon>
        <taxon>Euteleostomi</taxon>
        <taxon>Mammalia</taxon>
        <taxon>Eutheria</taxon>
        <taxon>Euarchontoglires</taxon>
        <taxon>Glires</taxon>
        <taxon>Rodentia</taxon>
        <taxon>Myomorpha</taxon>
        <taxon>Muroidea</taxon>
        <taxon>Muridae</taxon>
        <taxon>Murinae</taxon>
        <taxon>Mus</taxon>
        <taxon>Mus</taxon>
    </lineage>
</organism>
<protein>
    <recommendedName>
        <fullName evidence="10">Alpha-1-acid glycoprotein</fullName>
    </recommendedName>
</protein>
<dbReference type="InterPro" id="IPR001500">
    <property type="entry name" value="A1A_glycop"/>
</dbReference>
<evidence type="ECO:0000256" key="7">
    <source>
        <dbReference type="ARBA" id="ARBA00023157"/>
    </source>
</evidence>